<evidence type="ECO:0000256" key="4">
    <source>
        <dbReference type="ARBA" id="ARBA00022475"/>
    </source>
</evidence>
<dbReference type="OrthoDB" id="9800226at2"/>
<evidence type="ECO:0000313" key="9">
    <source>
        <dbReference type="EMBL" id="SJZ81040.1"/>
    </source>
</evidence>
<dbReference type="Pfam" id="PF04066">
    <property type="entry name" value="MrpF_PhaF"/>
    <property type="match status" value="1"/>
</dbReference>
<accession>A0A1T4NNZ2</accession>
<dbReference type="STRING" id="1365950.SAMN05428963_103116"/>
<evidence type="ECO:0000256" key="3">
    <source>
        <dbReference type="ARBA" id="ARBA00022448"/>
    </source>
</evidence>
<dbReference type="GO" id="GO:0015385">
    <property type="term" value="F:sodium:proton antiporter activity"/>
    <property type="evidence" value="ECO:0007669"/>
    <property type="project" value="TreeGrafter"/>
</dbReference>
<dbReference type="InterPro" id="IPR007208">
    <property type="entry name" value="MrpF/PhaF-like"/>
</dbReference>
<dbReference type="PANTHER" id="PTHR34702">
    <property type="entry name" value="NA(+)/H(+) ANTIPORTER SUBUNIT F1"/>
    <property type="match status" value="1"/>
</dbReference>
<keyword evidence="6 8" id="KW-1133">Transmembrane helix</keyword>
<dbReference type="GO" id="GO:0005886">
    <property type="term" value="C:plasma membrane"/>
    <property type="evidence" value="ECO:0007669"/>
    <property type="project" value="UniProtKB-SubCell"/>
</dbReference>
<evidence type="ECO:0000256" key="8">
    <source>
        <dbReference type="SAM" id="Phobius"/>
    </source>
</evidence>
<dbReference type="EMBL" id="FUXL01000003">
    <property type="protein sequence ID" value="SJZ81040.1"/>
    <property type="molecule type" value="Genomic_DNA"/>
</dbReference>
<keyword evidence="4" id="KW-1003">Cell membrane</keyword>
<proteinExistence type="inferred from homology"/>
<keyword evidence="3" id="KW-0813">Transport</keyword>
<feature type="transmembrane region" description="Helical" evidence="8">
    <location>
        <begin position="13"/>
        <end position="31"/>
    </location>
</feature>
<sequence length="117" mass="12458">MTLRDLADLVVPFALHVAMAALALAFLLVIWRIWKGPTLADRVLGLDLITSTTVCFIGVIAIDTGFTIYVDVAIGLGLVGFLATVAFARFILVQEKKDEAASHRLEAGDKAADEGSA</sequence>
<evidence type="ECO:0000256" key="1">
    <source>
        <dbReference type="ARBA" id="ARBA00004651"/>
    </source>
</evidence>
<feature type="transmembrane region" description="Helical" evidence="8">
    <location>
        <begin position="68"/>
        <end position="92"/>
    </location>
</feature>
<dbReference type="PANTHER" id="PTHR34702:SF1">
    <property type="entry name" value="NA(+)_H(+) ANTIPORTER SUBUNIT F"/>
    <property type="match status" value="1"/>
</dbReference>
<keyword evidence="10" id="KW-1185">Reference proteome</keyword>
<protein>
    <submittedName>
        <fullName evidence="9">Multicomponent Na+:H+ antiporter subunit F</fullName>
    </submittedName>
</protein>
<feature type="transmembrane region" description="Helical" evidence="8">
    <location>
        <begin position="43"/>
        <end position="62"/>
    </location>
</feature>
<organism evidence="9 10">
    <name type="scientific">Consotaella salsifontis</name>
    <dbReference type="NCBI Taxonomy" id="1365950"/>
    <lineage>
        <taxon>Bacteria</taxon>
        <taxon>Pseudomonadati</taxon>
        <taxon>Pseudomonadota</taxon>
        <taxon>Alphaproteobacteria</taxon>
        <taxon>Hyphomicrobiales</taxon>
        <taxon>Aurantimonadaceae</taxon>
        <taxon>Consotaella</taxon>
    </lineage>
</organism>
<evidence type="ECO:0000256" key="6">
    <source>
        <dbReference type="ARBA" id="ARBA00022989"/>
    </source>
</evidence>
<gene>
    <name evidence="9" type="ORF">SAMN05428963_103116</name>
</gene>
<reference evidence="9 10" key="1">
    <citation type="submission" date="2017-02" db="EMBL/GenBank/DDBJ databases">
        <authorList>
            <person name="Peterson S.W."/>
        </authorList>
    </citation>
    <scope>NUCLEOTIDE SEQUENCE [LARGE SCALE GENOMIC DNA]</scope>
    <source>
        <strain evidence="9 10">USBA 369</strain>
    </source>
</reference>
<name>A0A1T4NNZ2_9HYPH</name>
<dbReference type="Proteomes" id="UP000190135">
    <property type="component" value="Unassembled WGS sequence"/>
</dbReference>
<comment type="similarity">
    <text evidence="2">Belongs to the CPA3 antiporters (TC 2.A.63) subunit F family.</text>
</comment>
<keyword evidence="5 8" id="KW-0812">Transmembrane</keyword>
<evidence type="ECO:0000256" key="5">
    <source>
        <dbReference type="ARBA" id="ARBA00022692"/>
    </source>
</evidence>
<evidence type="ECO:0000313" key="10">
    <source>
        <dbReference type="Proteomes" id="UP000190135"/>
    </source>
</evidence>
<dbReference type="RefSeq" id="WP_078707231.1">
    <property type="nucleotide sequence ID" value="NZ_FUXL01000003.1"/>
</dbReference>
<evidence type="ECO:0000256" key="2">
    <source>
        <dbReference type="ARBA" id="ARBA00009212"/>
    </source>
</evidence>
<comment type="subcellular location">
    <subcellularLocation>
        <location evidence="1">Cell membrane</location>
        <topology evidence="1">Multi-pass membrane protein</topology>
    </subcellularLocation>
</comment>
<evidence type="ECO:0000256" key="7">
    <source>
        <dbReference type="ARBA" id="ARBA00023136"/>
    </source>
</evidence>
<keyword evidence="7 8" id="KW-0472">Membrane</keyword>
<dbReference type="AlphaFoldDB" id="A0A1T4NNZ2"/>
<dbReference type="NCBIfam" id="NF009245">
    <property type="entry name" value="PRK12599.1-4"/>
    <property type="match status" value="1"/>
</dbReference>